<sequence length="36" mass="3687">MNGLIAALNSGFTLGLANTILTFGGIIVNLNIVINN</sequence>
<reference evidence="2" key="1">
    <citation type="submission" date="2019-07" db="EMBL/GenBank/DDBJ databases">
        <title>Genomic Encyclopedia of Type Strains, Phase IV (KMG-IV): sequencing the most valuable type-strain genomes for metagenomic binning, comparative biology and taxonomic classification.</title>
        <authorList>
            <person name="Goeker M."/>
        </authorList>
    </citation>
    <scope>NUCLEOTIDE SEQUENCE</scope>
    <source>
        <strain evidence="2">DSM 44596</strain>
    </source>
</reference>
<protein>
    <submittedName>
        <fullName evidence="2">Uncharacterized protein</fullName>
    </submittedName>
</protein>
<gene>
    <name evidence="2" type="ORF">FNL38_102813</name>
</gene>
<proteinExistence type="predicted"/>
<comment type="caution">
    <text evidence="2">The sequence shown here is derived from an EMBL/GenBank/DDBJ whole genome shotgun (WGS) entry which is preliminary data.</text>
</comment>
<feature type="transmembrane region" description="Helical" evidence="1">
    <location>
        <begin position="12"/>
        <end position="34"/>
    </location>
</feature>
<evidence type="ECO:0000313" key="2">
    <source>
        <dbReference type="EMBL" id="TYQ06670.1"/>
    </source>
</evidence>
<name>A0A652YUC7_NOCGL</name>
<organism evidence="2">
    <name type="scientific">Nocardia globerula</name>
    <dbReference type="NCBI Taxonomy" id="1818"/>
    <lineage>
        <taxon>Bacteria</taxon>
        <taxon>Bacillati</taxon>
        <taxon>Actinomycetota</taxon>
        <taxon>Actinomycetes</taxon>
        <taxon>Mycobacteriales</taxon>
        <taxon>Nocardiaceae</taxon>
        <taxon>Nocardia</taxon>
    </lineage>
</organism>
<keyword evidence="1" id="KW-0472">Membrane</keyword>
<keyword evidence="1" id="KW-1133">Transmembrane helix</keyword>
<accession>A0A652YUC7</accession>
<dbReference type="AlphaFoldDB" id="A0A652YUC7"/>
<dbReference type="EMBL" id="VNIQ01000002">
    <property type="protein sequence ID" value="TYQ06670.1"/>
    <property type="molecule type" value="Genomic_DNA"/>
</dbReference>
<keyword evidence="1" id="KW-0812">Transmembrane</keyword>
<evidence type="ECO:0000256" key="1">
    <source>
        <dbReference type="SAM" id="Phobius"/>
    </source>
</evidence>